<feature type="transmembrane region" description="Helical" evidence="12">
    <location>
        <begin position="506"/>
        <end position="529"/>
    </location>
</feature>
<feature type="transmembrane region" description="Helical" evidence="12">
    <location>
        <begin position="34"/>
        <end position="57"/>
    </location>
</feature>
<reference evidence="14 15" key="1">
    <citation type="submission" date="2016-05" db="EMBL/GenBank/DDBJ databases">
        <title>A degradative enzymes factory behind the ericoid mycorrhizal symbiosis.</title>
        <authorList>
            <consortium name="DOE Joint Genome Institute"/>
            <person name="Martino E."/>
            <person name="Morin E."/>
            <person name="Grelet G."/>
            <person name="Kuo A."/>
            <person name="Kohler A."/>
            <person name="Daghino S."/>
            <person name="Barry K."/>
            <person name="Choi C."/>
            <person name="Cichocki N."/>
            <person name="Clum A."/>
            <person name="Copeland A."/>
            <person name="Hainaut M."/>
            <person name="Haridas S."/>
            <person name="Labutti K."/>
            <person name="Lindquist E."/>
            <person name="Lipzen A."/>
            <person name="Khouja H.-R."/>
            <person name="Murat C."/>
            <person name="Ohm R."/>
            <person name="Olson A."/>
            <person name="Spatafora J."/>
            <person name="Veneault-Fourrey C."/>
            <person name="Henrissat B."/>
            <person name="Grigoriev I."/>
            <person name="Martin F."/>
            <person name="Perotto S."/>
        </authorList>
    </citation>
    <scope>NUCLEOTIDE SEQUENCE [LARGE SCALE GENOMIC DNA]</scope>
    <source>
        <strain evidence="14 15">UAMH 7357</strain>
    </source>
</reference>
<feature type="region of interest" description="Disordered" evidence="13">
    <location>
        <begin position="578"/>
        <end position="600"/>
    </location>
</feature>
<evidence type="ECO:0000313" key="15">
    <source>
        <dbReference type="Proteomes" id="UP000235672"/>
    </source>
</evidence>
<evidence type="ECO:0000256" key="3">
    <source>
        <dbReference type="ARBA" id="ARBA00022448"/>
    </source>
</evidence>
<dbReference type="STRING" id="1745343.A0A2J6Q530"/>
<dbReference type="CDD" id="cd17483">
    <property type="entry name" value="MFS_Atg22_like"/>
    <property type="match status" value="1"/>
</dbReference>
<keyword evidence="9 12" id="KW-0472">Membrane</keyword>
<dbReference type="InterPro" id="IPR044738">
    <property type="entry name" value="Atg22"/>
</dbReference>
<feature type="transmembrane region" description="Helical" evidence="12">
    <location>
        <begin position="403"/>
        <end position="424"/>
    </location>
</feature>
<keyword evidence="7 12" id="KW-1133">Transmembrane helix</keyword>
<dbReference type="InterPro" id="IPR050495">
    <property type="entry name" value="ATG22/LtaA_families"/>
</dbReference>
<keyword evidence="4 12" id="KW-0926">Vacuole</keyword>
<dbReference type="PANTHER" id="PTHR23519:SF3">
    <property type="entry name" value="AUTOPHAGY-RELATED PROTEIN 22-2"/>
    <property type="match status" value="1"/>
</dbReference>
<comment type="similarity">
    <text evidence="2 12">Belongs to the ATG22 family.</text>
</comment>
<evidence type="ECO:0000256" key="9">
    <source>
        <dbReference type="ARBA" id="ARBA00023136"/>
    </source>
</evidence>
<dbReference type="Proteomes" id="UP000235672">
    <property type="component" value="Unassembled WGS sequence"/>
</dbReference>
<comment type="function">
    <text evidence="11 12">Vacuolar effluxer which mediate the efflux of amino acids resulting from autophagic degradation. The release of autophagic amino acids allows the maintenance of protein synthesis and viability during nitrogen starvation.</text>
</comment>
<evidence type="ECO:0000256" key="13">
    <source>
        <dbReference type="SAM" id="MobiDB-lite"/>
    </source>
</evidence>
<evidence type="ECO:0000256" key="4">
    <source>
        <dbReference type="ARBA" id="ARBA00022554"/>
    </source>
</evidence>
<dbReference type="EMBL" id="KZ613481">
    <property type="protein sequence ID" value="PMD21390.1"/>
    <property type="molecule type" value="Genomic_DNA"/>
</dbReference>
<evidence type="ECO:0000256" key="1">
    <source>
        <dbReference type="ARBA" id="ARBA00004128"/>
    </source>
</evidence>
<dbReference type="GO" id="GO:0005774">
    <property type="term" value="C:vacuolar membrane"/>
    <property type="evidence" value="ECO:0007669"/>
    <property type="project" value="UniProtKB-SubCell"/>
</dbReference>
<keyword evidence="3 12" id="KW-0813">Transport</keyword>
<accession>A0A2J6Q530</accession>
<feature type="transmembrane region" description="Helical" evidence="12">
    <location>
        <begin position="436"/>
        <end position="457"/>
    </location>
</feature>
<evidence type="ECO:0000256" key="5">
    <source>
        <dbReference type="ARBA" id="ARBA00022692"/>
    </source>
</evidence>
<protein>
    <recommendedName>
        <fullName evidence="12">Autophagy-related protein</fullName>
    </recommendedName>
</protein>
<evidence type="ECO:0000256" key="8">
    <source>
        <dbReference type="ARBA" id="ARBA00023006"/>
    </source>
</evidence>
<dbReference type="OrthoDB" id="192733at2759"/>
<keyword evidence="6 12" id="KW-0029">Amino-acid transport</keyword>
<feature type="transmembrane region" description="Helical" evidence="12">
    <location>
        <begin position="149"/>
        <end position="168"/>
    </location>
</feature>
<dbReference type="GO" id="GO:0032974">
    <property type="term" value="P:amino acid transmembrane export from vacuole"/>
    <property type="evidence" value="ECO:0007669"/>
    <property type="project" value="InterPro"/>
</dbReference>
<gene>
    <name evidence="14" type="ORF">NA56DRAFT_572407</name>
</gene>
<keyword evidence="15" id="KW-1185">Reference proteome</keyword>
<evidence type="ECO:0000256" key="2">
    <source>
        <dbReference type="ARBA" id="ARBA00006978"/>
    </source>
</evidence>
<evidence type="ECO:0000256" key="6">
    <source>
        <dbReference type="ARBA" id="ARBA00022970"/>
    </source>
</evidence>
<dbReference type="Pfam" id="PF11700">
    <property type="entry name" value="ATG22"/>
    <property type="match status" value="1"/>
</dbReference>
<feature type="transmembrane region" description="Helical" evidence="12">
    <location>
        <begin position="535"/>
        <end position="556"/>
    </location>
</feature>
<name>A0A2J6Q530_9HELO</name>
<dbReference type="PANTHER" id="PTHR23519">
    <property type="entry name" value="AUTOPHAGY-RELATED PROTEIN 22"/>
    <property type="match status" value="1"/>
</dbReference>
<evidence type="ECO:0000256" key="10">
    <source>
        <dbReference type="ARBA" id="ARBA00023180"/>
    </source>
</evidence>
<evidence type="ECO:0000256" key="12">
    <source>
        <dbReference type="RuleBase" id="RU363073"/>
    </source>
</evidence>
<feature type="region of interest" description="Disordered" evidence="13">
    <location>
        <begin position="1"/>
        <end position="23"/>
    </location>
</feature>
<feature type="transmembrane region" description="Helical" evidence="12">
    <location>
        <begin position="117"/>
        <end position="137"/>
    </location>
</feature>
<proteinExistence type="inferred from homology"/>
<keyword evidence="10" id="KW-0325">Glycoprotein</keyword>
<dbReference type="GO" id="GO:0006914">
    <property type="term" value="P:autophagy"/>
    <property type="evidence" value="ECO:0007669"/>
    <property type="project" value="UniProtKB-KW"/>
</dbReference>
<organism evidence="14 15">
    <name type="scientific">Hyaloscypha hepaticicola</name>
    <dbReference type="NCBI Taxonomy" id="2082293"/>
    <lineage>
        <taxon>Eukaryota</taxon>
        <taxon>Fungi</taxon>
        <taxon>Dikarya</taxon>
        <taxon>Ascomycota</taxon>
        <taxon>Pezizomycotina</taxon>
        <taxon>Leotiomycetes</taxon>
        <taxon>Helotiales</taxon>
        <taxon>Hyaloscyphaceae</taxon>
        <taxon>Hyaloscypha</taxon>
    </lineage>
</organism>
<feature type="transmembrane region" description="Helical" evidence="12">
    <location>
        <begin position="174"/>
        <end position="193"/>
    </location>
</feature>
<dbReference type="InterPro" id="IPR036259">
    <property type="entry name" value="MFS_trans_sf"/>
</dbReference>
<feature type="transmembrane region" description="Helical" evidence="12">
    <location>
        <begin position="472"/>
        <end position="494"/>
    </location>
</feature>
<sequence length="600" mass="64586">MEDGVAARSQRGRRGPRYEGEDLSPTTSLELRGFYAYGLAAEVFAVCGIGSFVPVTLEQLAREGGVLWSDKTTPCVAKTAGKGAAALAARLLTRAASPDNNQCVVRVFGAELTTSSFAMYTFSLAVFTQALALVSFSSIADHATYRKKLLVAFGFTGAISSMLFLFIVPQIFVLGSLLTIIGVTCLGSSFVILNSYIPLLVANHPETQGDDDHEMNGVVSFPMEPLSPGLRRRESSDREDLYTPVHSSGLQKADSPALKLSTKISAKGVGIGYMAAVSVQIFSILILFLMSKMKVSSTLALRLVLFFVGIWWFAFTIPAAKWLKDRPGPPLRTGISGGRLRSCLAYTSFAWVSLWKTVKVAAKLRQAVIFLIAWFLLSDAIATVSGTAILFARTELRMGTVPIAILSITATASGIAGASIWPILSRRFGWKTNHTLVACLCFMEIVPLYGLLGYLPFFQSLGWGGLQQAWEIYPLGFVHGFVMGGISSYARSFFGRLIPPGMEAAFYALFAITDKGSSAVGPAIVGVIVDATGTIRPAFFFLAVLIALPAPLIWMVDVEKGQADAVRLAGIMKKRSVDDESGESGNEGLQEAEGLMRDHD</sequence>
<evidence type="ECO:0000256" key="7">
    <source>
        <dbReference type="ARBA" id="ARBA00022989"/>
    </source>
</evidence>
<evidence type="ECO:0000256" key="11">
    <source>
        <dbReference type="ARBA" id="ARBA00024801"/>
    </source>
</evidence>
<comment type="subcellular location">
    <subcellularLocation>
        <location evidence="1 12">Vacuole membrane</location>
        <topology evidence="1 12">Multi-pass membrane protein</topology>
    </subcellularLocation>
</comment>
<feature type="transmembrane region" description="Helical" evidence="12">
    <location>
        <begin position="269"/>
        <end position="291"/>
    </location>
</feature>
<dbReference type="InterPro" id="IPR024671">
    <property type="entry name" value="Atg22-like"/>
</dbReference>
<feature type="transmembrane region" description="Helical" evidence="12">
    <location>
        <begin position="303"/>
        <end position="323"/>
    </location>
</feature>
<dbReference type="SUPFAM" id="SSF103473">
    <property type="entry name" value="MFS general substrate transporter"/>
    <property type="match status" value="1"/>
</dbReference>
<evidence type="ECO:0000313" key="14">
    <source>
        <dbReference type="EMBL" id="PMD21390.1"/>
    </source>
</evidence>
<keyword evidence="8 12" id="KW-0072">Autophagy</keyword>
<feature type="transmembrane region" description="Helical" evidence="12">
    <location>
        <begin position="368"/>
        <end position="391"/>
    </location>
</feature>
<keyword evidence="5 12" id="KW-0812">Transmembrane</keyword>
<dbReference type="AlphaFoldDB" id="A0A2J6Q530"/>
<dbReference type="Gene3D" id="1.20.1250.20">
    <property type="entry name" value="MFS general substrate transporter like domains"/>
    <property type="match status" value="1"/>
</dbReference>